<gene>
    <name evidence="2" type="ORF">ACFQMK_11060</name>
</gene>
<evidence type="ECO:0000256" key="1">
    <source>
        <dbReference type="SAM" id="MobiDB-lite"/>
    </source>
</evidence>
<sequence length="175" mass="18305">MIELSGRRSFLAMTGTGATAALAGCSALDGQSQTDGDGDAASESAATLTVQIRADQTELTEFQEELQAGVESGNLTRTEAQQEYQSKQEELIRDAATAYEDAVADDDAVSVEDAEPAAGLLRLTAPATTFVGGLEDGDLAAILPADYYDQFLQRQGLQEDADGGATDEENETASD</sequence>
<accession>A0ABD5YIH7</accession>
<dbReference type="PROSITE" id="PS51257">
    <property type="entry name" value="PROKAR_LIPOPROTEIN"/>
    <property type="match status" value="1"/>
</dbReference>
<dbReference type="InterPro" id="IPR006311">
    <property type="entry name" value="TAT_signal"/>
</dbReference>
<organism evidence="2 3">
    <name type="scientific">Halorubrum yunnanense</name>
    <dbReference type="NCBI Taxonomy" id="1526162"/>
    <lineage>
        <taxon>Archaea</taxon>
        <taxon>Methanobacteriati</taxon>
        <taxon>Methanobacteriota</taxon>
        <taxon>Stenosarchaea group</taxon>
        <taxon>Halobacteria</taxon>
        <taxon>Halobacteriales</taxon>
        <taxon>Haloferacaceae</taxon>
        <taxon>Halorubrum</taxon>
    </lineage>
</organism>
<feature type="region of interest" description="Disordered" evidence="1">
    <location>
        <begin position="155"/>
        <end position="175"/>
    </location>
</feature>
<dbReference type="Proteomes" id="UP001596390">
    <property type="component" value="Unassembled WGS sequence"/>
</dbReference>
<evidence type="ECO:0000313" key="2">
    <source>
        <dbReference type="EMBL" id="MFC7187420.1"/>
    </source>
</evidence>
<dbReference type="RefSeq" id="WP_267664709.1">
    <property type="nucleotide sequence ID" value="NZ_JAODIX010000041.1"/>
</dbReference>
<name>A0ABD5YIH7_9EURY</name>
<evidence type="ECO:0000313" key="3">
    <source>
        <dbReference type="Proteomes" id="UP001596390"/>
    </source>
</evidence>
<dbReference type="EMBL" id="JBHSZZ010000041">
    <property type="protein sequence ID" value="MFC7187420.1"/>
    <property type="molecule type" value="Genomic_DNA"/>
</dbReference>
<evidence type="ECO:0008006" key="4">
    <source>
        <dbReference type="Google" id="ProtNLM"/>
    </source>
</evidence>
<keyword evidence="3" id="KW-1185">Reference proteome</keyword>
<dbReference type="AlphaFoldDB" id="A0ABD5YIH7"/>
<protein>
    <recommendedName>
        <fullName evidence="4">Tat (Twin-arginine translocation) pathway signal sequence</fullName>
    </recommendedName>
</protein>
<comment type="caution">
    <text evidence="2">The sequence shown here is derived from an EMBL/GenBank/DDBJ whole genome shotgun (WGS) entry which is preliminary data.</text>
</comment>
<proteinExistence type="predicted"/>
<reference evidence="2 3" key="1">
    <citation type="journal article" date="2019" name="Int. J. Syst. Evol. Microbiol.">
        <title>The Global Catalogue of Microorganisms (GCM) 10K type strain sequencing project: providing services to taxonomists for standard genome sequencing and annotation.</title>
        <authorList>
            <consortium name="The Broad Institute Genomics Platform"/>
            <consortium name="The Broad Institute Genome Sequencing Center for Infectious Disease"/>
            <person name="Wu L."/>
            <person name="Ma J."/>
        </authorList>
    </citation>
    <scope>NUCLEOTIDE SEQUENCE [LARGE SCALE GENOMIC DNA]</scope>
    <source>
        <strain evidence="2 3">Q85</strain>
    </source>
</reference>
<feature type="compositionally biased region" description="Acidic residues" evidence="1">
    <location>
        <begin position="159"/>
        <end position="175"/>
    </location>
</feature>
<dbReference type="PROSITE" id="PS51318">
    <property type="entry name" value="TAT"/>
    <property type="match status" value="1"/>
</dbReference>